<accession>A0A251R0U2</accession>
<dbReference type="Proteomes" id="UP000006882">
    <property type="component" value="Chromosome G1"/>
</dbReference>
<feature type="region of interest" description="Disordered" evidence="1">
    <location>
        <begin position="1"/>
        <end position="30"/>
    </location>
</feature>
<name>A0A251R0U2_PRUPE</name>
<protein>
    <submittedName>
        <fullName evidence="2">Uncharacterized protein</fullName>
    </submittedName>
</protein>
<proteinExistence type="predicted"/>
<evidence type="ECO:0000313" key="3">
    <source>
        <dbReference type="Proteomes" id="UP000006882"/>
    </source>
</evidence>
<sequence length="74" mass="8312">MGTCCQQVNTEKKKKEKKKRRRGEPAVEEITEQKKSATSIAIEDALVNWMLLGFSFASDLEPKEANSLIVLCVL</sequence>
<dbReference type="EMBL" id="CM007651">
    <property type="protein sequence ID" value="ONI29699.1"/>
    <property type="molecule type" value="Genomic_DNA"/>
</dbReference>
<evidence type="ECO:0000256" key="1">
    <source>
        <dbReference type="SAM" id="MobiDB-lite"/>
    </source>
</evidence>
<organism evidence="2 3">
    <name type="scientific">Prunus persica</name>
    <name type="common">Peach</name>
    <name type="synonym">Amygdalus persica</name>
    <dbReference type="NCBI Taxonomy" id="3760"/>
    <lineage>
        <taxon>Eukaryota</taxon>
        <taxon>Viridiplantae</taxon>
        <taxon>Streptophyta</taxon>
        <taxon>Embryophyta</taxon>
        <taxon>Tracheophyta</taxon>
        <taxon>Spermatophyta</taxon>
        <taxon>Magnoliopsida</taxon>
        <taxon>eudicotyledons</taxon>
        <taxon>Gunneridae</taxon>
        <taxon>Pentapetalae</taxon>
        <taxon>rosids</taxon>
        <taxon>fabids</taxon>
        <taxon>Rosales</taxon>
        <taxon>Rosaceae</taxon>
        <taxon>Amygdaloideae</taxon>
        <taxon>Amygdaleae</taxon>
        <taxon>Prunus</taxon>
    </lineage>
</organism>
<gene>
    <name evidence="2" type="ORF">PRUPE_1G209500</name>
</gene>
<keyword evidence="3" id="KW-1185">Reference proteome</keyword>
<dbReference type="AlphaFoldDB" id="A0A251R0U2"/>
<evidence type="ECO:0000313" key="2">
    <source>
        <dbReference type="EMBL" id="ONI29699.1"/>
    </source>
</evidence>
<dbReference type="Gramene" id="ONI29699">
    <property type="protein sequence ID" value="ONI29699"/>
    <property type="gene ID" value="PRUPE_1G209500"/>
</dbReference>
<reference evidence="2 3" key="1">
    <citation type="journal article" date="2013" name="Nat. Genet.">
        <title>The high-quality draft genome of peach (Prunus persica) identifies unique patterns of genetic diversity, domestication and genome evolution.</title>
        <authorList>
            <consortium name="International Peach Genome Initiative"/>
            <person name="Verde I."/>
            <person name="Abbott A.G."/>
            <person name="Scalabrin S."/>
            <person name="Jung S."/>
            <person name="Shu S."/>
            <person name="Marroni F."/>
            <person name="Zhebentyayeva T."/>
            <person name="Dettori M.T."/>
            <person name="Grimwood J."/>
            <person name="Cattonaro F."/>
            <person name="Zuccolo A."/>
            <person name="Rossini L."/>
            <person name="Jenkins J."/>
            <person name="Vendramin E."/>
            <person name="Meisel L.A."/>
            <person name="Decroocq V."/>
            <person name="Sosinski B."/>
            <person name="Prochnik S."/>
            <person name="Mitros T."/>
            <person name="Policriti A."/>
            <person name="Cipriani G."/>
            <person name="Dondini L."/>
            <person name="Ficklin S."/>
            <person name="Goodstein D.M."/>
            <person name="Xuan P."/>
            <person name="Del Fabbro C."/>
            <person name="Aramini V."/>
            <person name="Copetti D."/>
            <person name="Gonzalez S."/>
            <person name="Horner D.S."/>
            <person name="Falchi R."/>
            <person name="Lucas S."/>
            <person name="Mica E."/>
            <person name="Maldonado J."/>
            <person name="Lazzari B."/>
            <person name="Bielenberg D."/>
            <person name="Pirona R."/>
            <person name="Miculan M."/>
            <person name="Barakat A."/>
            <person name="Testolin R."/>
            <person name="Stella A."/>
            <person name="Tartarini S."/>
            <person name="Tonutti P."/>
            <person name="Arus P."/>
            <person name="Orellana A."/>
            <person name="Wells C."/>
            <person name="Main D."/>
            <person name="Vizzotto G."/>
            <person name="Silva H."/>
            <person name="Salamini F."/>
            <person name="Schmutz J."/>
            <person name="Morgante M."/>
            <person name="Rokhsar D.S."/>
        </authorList>
    </citation>
    <scope>NUCLEOTIDE SEQUENCE [LARGE SCALE GENOMIC DNA]</scope>
    <source>
        <strain evidence="3">cv. Nemared</strain>
    </source>
</reference>
<feature type="compositionally biased region" description="Basic residues" evidence="1">
    <location>
        <begin position="12"/>
        <end position="22"/>
    </location>
</feature>